<evidence type="ECO:0000313" key="5">
    <source>
        <dbReference type="Proteomes" id="UP000011511"/>
    </source>
</evidence>
<sequence>MDWTDRTATLGLLLTLSLGICTLFLVASDFVLGGLFEFLGLATVVVGWFILAPAYYFYTRTEARETESADGRDSTGRASESESADAMAILRRRYAAGELSEAEFEQKVERLLETDAGEADGSSDARVGDELDRELEYE</sequence>
<evidence type="ECO:0000256" key="2">
    <source>
        <dbReference type="SAM" id="Phobius"/>
    </source>
</evidence>
<keyword evidence="2" id="KW-0472">Membrane</keyword>
<dbReference type="eggNOG" id="arCOG03911">
    <property type="taxonomic scope" value="Archaea"/>
</dbReference>
<dbReference type="InterPro" id="IPR018649">
    <property type="entry name" value="SHOCT"/>
</dbReference>
<protein>
    <recommendedName>
        <fullName evidence="3">SHOCT domain-containing protein</fullName>
    </recommendedName>
</protein>
<evidence type="ECO:0000259" key="3">
    <source>
        <dbReference type="Pfam" id="PF09851"/>
    </source>
</evidence>
<name>L9ZGH7_NATA2</name>
<dbReference type="AlphaFoldDB" id="L9ZGH7"/>
<dbReference type="EMBL" id="AOIK01000035">
    <property type="protein sequence ID" value="ELY84722.1"/>
    <property type="molecule type" value="Genomic_DNA"/>
</dbReference>
<feature type="region of interest" description="Disordered" evidence="1">
    <location>
        <begin position="64"/>
        <end position="84"/>
    </location>
</feature>
<keyword evidence="2" id="KW-1133">Transmembrane helix</keyword>
<feature type="transmembrane region" description="Helical" evidence="2">
    <location>
        <begin position="12"/>
        <end position="32"/>
    </location>
</feature>
<dbReference type="RefSeq" id="WP_007110284.1">
    <property type="nucleotide sequence ID" value="NZ_AOIK01000035.1"/>
</dbReference>
<dbReference type="Pfam" id="PF09851">
    <property type="entry name" value="SHOCT"/>
    <property type="match status" value="1"/>
</dbReference>
<dbReference type="Proteomes" id="UP000011511">
    <property type="component" value="Unassembled WGS sequence"/>
</dbReference>
<feature type="compositionally biased region" description="Basic and acidic residues" evidence="1">
    <location>
        <begin position="126"/>
        <end position="138"/>
    </location>
</feature>
<comment type="caution">
    <text evidence="4">The sequence shown here is derived from an EMBL/GenBank/DDBJ whole genome shotgun (WGS) entry which is preliminary data.</text>
</comment>
<feature type="compositionally biased region" description="Basic and acidic residues" evidence="1">
    <location>
        <begin position="64"/>
        <end position="75"/>
    </location>
</feature>
<evidence type="ECO:0000256" key="1">
    <source>
        <dbReference type="SAM" id="MobiDB-lite"/>
    </source>
</evidence>
<dbReference type="PATRIC" id="fig|1227494.3.peg.3064"/>
<gene>
    <name evidence="4" type="ORF">C485_15230</name>
</gene>
<feature type="region of interest" description="Disordered" evidence="1">
    <location>
        <begin position="114"/>
        <end position="138"/>
    </location>
</feature>
<feature type="transmembrane region" description="Helical" evidence="2">
    <location>
        <begin position="38"/>
        <end position="58"/>
    </location>
</feature>
<reference evidence="4 5" key="1">
    <citation type="journal article" date="2014" name="PLoS Genet.">
        <title>Phylogenetically driven sequencing of extremely halophilic archaea reveals strategies for static and dynamic osmo-response.</title>
        <authorList>
            <person name="Becker E.A."/>
            <person name="Seitzer P.M."/>
            <person name="Tritt A."/>
            <person name="Larsen D."/>
            <person name="Krusor M."/>
            <person name="Yao A.I."/>
            <person name="Wu D."/>
            <person name="Madern D."/>
            <person name="Eisen J.A."/>
            <person name="Darling A.E."/>
            <person name="Facciotti M.T."/>
        </authorList>
    </citation>
    <scope>NUCLEOTIDE SEQUENCE [LARGE SCALE GENOMIC DNA]</scope>
    <source>
        <strain evidence="4 5">JCM 12890</strain>
    </source>
</reference>
<keyword evidence="2" id="KW-0812">Transmembrane</keyword>
<keyword evidence="5" id="KW-1185">Reference proteome</keyword>
<feature type="domain" description="SHOCT" evidence="3">
    <location>
        <begin position="85"/>
        <end position="112"/>
    </location>
</feature>
<proteinExistence type="predicted"/>
<accession>L9ZGH7</accession>
<evidence type="ECO:0000313" key="4">
    <source>
        <dbReference type="EMBL" id="ELY84722.1"/>
    </source>
</evidence>
<organism evidence="4 5">
    <name type="scientific">Natrinema altunense (strain JCM 12890 / CGMCC 1.3731 / AJ2)</name>
    <dbReference type="NCBI Taxonomy" id="1227494"/>
    <lineage>
        <taxon>Archaea</taxon>
        <taxon>Methanobacteriati</taxon>
        <taxon>Methanobacteriota</taxon>
        <taxon>Stenosarchaea group</taxon>
        <taxon>Halobacteria</taxon>
        <taxon>Halobacteriales</taxon>
        <taxon>Natrialbaceae</taxon>
        <taxon>Natrinema</taxon>
    </lineage>
</organism>